<dbReference type="EMBL" id="PJQY01000397">
    <property type="protein sequence ID" value="PQQ11480.1"/>
    <property type="molecule type" value="Genomic_DNA"/>
</dbReference>
<evidence type="ECO:0000313" key="3">
    <source>
        <dbReference type="Proteomes" id="UP000250321"/>
    </source>
</evidence>
<organism evidence="2 3">
    <name type="scientific">Prunus yedoensis var. nudiflora</name>
    <dbReference type="NCBI Taxonomy" id="2094558"/>
    <lineage>
        <taxon>Eukaryota</taxon>
        <taxon>Viridiplantae</taxon>
        <taxon>Streptophyta</taxon>
        <taxon>Embryophyta</taxon>
        <taxon>Tracheophyta</taxon>
        <taxon>Spermatophyta</taxon>
        <taxon>Magnoliopsida</taxon>
        <taxon>eudicotyledons</taxon>
        <taxon>Gunneridae</taxon>
        <taxon>Pentapetalae</taxon>
        <taxon>rosids</taxon>
        <taxon>fabids</taxon>
        <taxon>Rosales</taxon>
        <taxon>Rosaceae</taxon>
        <taxon>Amygdaloideae</taxon>
        <taxon>Amygdaleae</taxon>
        <taxon>Prunus</taxon>
    </lineage>
</organism>
<name>A0A314YY93_PRUYE</name>
<sequence length="60" mass="7004">MPRFYALVKKVYTSRFKLKITWLEPNPNDQGKIAWYNKELPVACDALQKRQGQKLFSGTS</sequence>
<evidence type="ECO:0000259" key="1">
    <source>
        <dbReference type="Pfam" id="PF11926"/>
    </source>
</evidence>
<keyword evidence="3" id="KW-1185">Reference proteome</keyword>
<dbReference type="Proteomes" id="UP000250321">
    <property type="component" value="Unassembled WGS sequence"/>
</dbReference>
<proteinExistence type="predicted"/>
<gene>
    <name evidence="2" type="ORF">Pyn_34634</name>
</gene>
<comment type="caution">
    <text evidence="2">The sequence shown here is derived from an EMBL/GenBank/DDBJ whole genome shotgun (WGS) entry which is preliminary data.</text>
</comment>
<dbReference type="Pfam" id="PF11926">
    <property type="entry name" value="DUF3444"/>
    <property type="match status" value="1"/>
</dbReference>
<feature type="domain" description="DUF3444" evidence="1">
    <location>
        <begin position="1"/>
        <end position="48"/>
    </location>
</feature>
<protein>
    <recommendedName>
        <fullName evidence="1">DUF3444 domain-containing protein</fullName>
    </recommendedName>
</protein>
<dbReference type="InterPro" id="IPR024593">
    <property type="entry name" value="DUF3444"/>
</dbReference>
<dbReference type="AlphaFoldDB" id="A0A314YY93"/>
<accession>A0A314YY93</accession>
<dbReference type="PANTHER" id="PTHR45089">
    <property type="entry name" value="DNAJ HEAT SHOCK AMINO-TERMINAL DOMAIN PROTEIN-RELATED"/>
    <property type="match status" value="1"/>
</dbReference>
<reference evidence="2 3" key="1">
    <citation type="submission" date="2018-02" db="EMBL/GenBank/DDBJ databases">
        <title>Draft genome of wild Prunus yedoensis var. nudiflora.</title>
        <authorList>
            <person name="Baek S."/>
            <person name="Kim J.-H."/>
            <person name="Choi K."/>
            <person name="Kim G.-B."/>
            <person name="Cho A."/>
            <person name="Jang H."/>
            <person name="Shin C.-H."/>
            <person name="Yu H.-J."/>
            <person name="Mun J.-H."/>
        </authorList>
    </citation>
    <scope>NUCLEOTIDE SEQUENCE [LARGE SCALE GENOMIC DNA]</scope>
    <source>
        <strain evidence="3">cv. Jeju island</strain>
        <tissue evidence="2">Leaf</tissue>
    </source>
</reference>
<dbReference type="PANTHER" id="PTHR45089:SF42">
    <property type="entry name" value="J DOMAIN-CONTAINING PROTEIN"/>
    <property type="match status" value="1"/>
</dbReference>
<dbReference type="OrthoDB" id="10250354at2759"/>
<dbReference type="STRING" id="2094558.A0A314YY93"/>
<evidence type="ECO:0000313" key="2">
    <source>
        <dbReference type="EMBL" id="PQQ11480.1"/>
    </source>
</evidence>